<keyword evidence="2" id="KW-0325">Glycoprotein</keyword>
<dbReference type="InterPro" id="IPR004911">
    <property type="entry name" value="Interferon-induced_GILT"/>
</dbReference>
<dbReference type="GO" id="GO:0016671">
    <property type="term" value="F:oxidoreductase activity, acting on a sulfur group of donors, disulfide as acceptor"/>
    <property type="evidence" value="ECO:0007669"/>
    <property type="project" value="InterPro"/>
</dbReference>
<evidence type="ECO:0000313" key="4">
    <source>
        <dbReference type="EMBL" id="JAV64195.1"/>
    </source>
</evidence>
<evidence type="ECO:0000313" key="6">
    <source>
        <dbReference type="Proteomes" id="UP000327044"/>
    </source>
</evidence>
<reference evidence="5 6" key="2">
    <citation type="journal article" date="2018" name="Elife">
        <title>Firefly genomes illuminate parallel origins of bioluminescence in beetles.</title>
        <authorList>
            <person name="Fallon T.R."/>
            <person name="Lower S.E."/>
            <person name="Chang C.H."/>
            <person name="Bessho-Uehara M."/>
            <person name="Martin G.J."/>
            <person name="Bewick A.J."/>
            <person name="Behringer M."/>
            <person name="Debat H.J."/>
            <person name="Wong I."/>
            <person name="Day J.C."/>
            <person name="Suvorov A."/>
            <person name="Silva C.J."/>
            <person name="Stanger-Hall K.F."/>
            <person name="Hall D.W."/>
            <person name="Schmitz R.J."/>
            <person name="Nelson D.R."/>
            <person name="Lewis S.M."/>
            <person name="Shigenobu S."/>
            <person name="Bybee S.M."/>
            <person name="Larracuente A.M."/>
            <person name="Oba Y."/>
            <person name="Weng J.K."/>
        </authorList>
    </citation>
    <scope>NUCLEOTIDE SEQUENCE [LARGE SCALE GENOMIC DNA]</scope>
    <source>
        <strain evidence="5">1611_PpyrPB1</strain>
        <tissue evidence="5">Whole body</tissue>
    </source>
</reference>
<gene>
    <name evidence="5" type="ORF">PPYR_14964</name>
</gene>
<evidence type="ECO:0000256" key="2">
    <source>
        <dbReference type="ARBA" id="ARBA00023180"/>
    </source>
</evidence>
<feature type="signal peptide" evidence="3">
    <location>
        <begin position="1"/>
        <end position="18"/>
    </location>
</feature>
<dbReference type="AlphaFoldDB" id="A0A1Y1KWX9"/>
<sequence length="246" mass="27610">MIPIYFLTILSGVLCVTGEKVPVTVYYESLCPDSRKFFTTQLHPLLQTNLSKWIDLTLVPYGKSNQTQVSPEQWEFTCHHGPYECHGNKIHGCALNVIEKSAKTPDGYGFNPITLDFLNCLMNATTKGMNPDDGSDKYVFPIDDCARDNSVPNYMWIENCVNHIDGSKYLAALGDQTVKFQSPLLSVPTIVFNNRYSKQESNDAFKSFGQILCKHIATPPEECHNRALILNASFLLVALTFGKFLL</sequence>
<dbReference type="Pfam" id="PF03227">
    <property type="entry name" value="GILT"/>
    <property type="match status" value="1"/>
</dbReference>
<accession>A0A1Y1KWX9</accession>
<dbReference type="EMBL" id="VVIM01000684">
    <property type="protein sequence ID" value="KAB0790877.1"/>
    <property type="molecule type" value="Genomic_DNA"/>
</dbReference>
<protein>
    <recommendedName>
        <fullName evidence="7">Gamma-interferon-inducible lysosomal thiol reductase</fullName>
    </recommendedName>
</protein>
<reference evidence="4" key="1">
    <citation type="journal article" date="2016" name="Sci. Rep.">
        <title>Molecular characterization of firefly nuptial gifts: a multi-omics approach sheds light on postcopulatory sexual selection.</title>
        <authorList>
            <person name="Al-Wathiqui N."/>
            <person name="Fallon T.R."/>
            <person name="South A."/>
            <person name="Weng J.K."/>
            <person name="Lewis S.M."/>
        </authorList>
    </citation>
    <scope>NUCLEOTIDE SEQUENCE</scope>
</reference>
<dbReference type="PANTHER" id="PTHR13234">
    <property type="entry name" value="GAMMA-INTERFERON INDUCIBLE LYSOSOMAL THIOL REDUCTASE GILT"/>
    <property type="match status" value="1"/>
</dbReference>
<name>A0A1Y1KWX9_PHOPY</name>
<keyword evidence="6" id="KW-1185">Reference proteome</keyword>
<dbReference type="OrthoDB" id="958254at2759"/>
<comment type="similarity">
    <text evidence="1">Belongs to the GILT family.</text>
</comment>
<evidence type="ECO:0000313" key="5">
    <source>
        <dbReference type="EMBL" id="KAB0790877.1"/>
    </source>
</evidence>
<reference evidence="5" key="3">
    <citation type="submission" date="2019-08" db="EMBL/GenBank/DDBJ databases">
        <authorList>
            <consortium name="Photinus pyralis genome working group"/>
            <person name="Fallon T.R."/>
            <person name="Sander Lower S.E."/>
            <person name="Weng J.-K."/>
        </authorList>
    </citation>
    <scope>NUCLEOTIDE SEQUENCE</scope>
    <source>
        <strain evidence="5">1611_PpyrPB1</strain>
        <tissue evidence="5">Whole body</tissue>
    </source>
</reference>
<evidence type="ECO:0000256" key="3">
    <source>
        <dbReference type="SAM" id="SignalP"/>
    </source>
</evidence>
<dbReference type="Proteomes" id="UP000327044">
    <property type="component" value="Unassembled WGS sequence"/>
</dbReference>
<dbReference type="EMBL" id="GEZM01075225">
    <property type="protein sequence ID" value="JAV64195.1"/>
    <property type="molecule type" value="Transcribed_RNA"/>
</dbReference>
<proteinExistence type="inferred from homology"/>
<dbReference type="FunCoup" id="A0A1Y1KWX9">
    <property type="interactions" value="202"/>
</dbReference>
<dbReference type="PANTHER" id="PTHR13234:SF69">
    <property type="entry name" value="GILT-LIKE PROTEIN 1"/>
    <property type="match status" value="1"/>
</dbReference>
<feature type="chain" id="PRO_5036312526" description="Gamma-interferon-inducible lysosomal thiol reductase" evidence="3">
    <location>
        <begin position="19"/>
        <end position="246"/>
    </location>
</feature>
<dbReference type="InParanoid" id="A0A1Y1KWX9"/>
<keyword evidence="3" id="KW-0732">Signal</keyword>
<evidence type="ECO:0008006" key="7">
    <source>
        <dbReference type="Google" id="ProtNLM"/>
    </source>
</evidence>
<organism evidence="4">
    <name type="scientific">Photinus pyralis</name>
    <name type="common">Common eastern firefly</name>
    <name type="synonym">Lampyris pyralis</name>
    <dbReference type="NCBI Taxonomy" id="7054"/>
    <lineage>
        <taxon>Eukaryota</taxon>
        <taxon>Metazoa</taxon>
        <taxon>Ecdysozoa</taxon>
        <taxon>Arthropoda</taxon>
        <taxon>Hexapoda</taxon>
        <taxon>Insecta</taxon>
        <taxon>Pterygota</taxon>
        <taxon>Neoptera</taxon>
        <taxon>Endopterygota</taxon>
        <taxon>Coleoptera</taxon>
        <taxon>Polyphaga</taxon>
        <taxon>Elateriformia</taxon>
        <taxon>Elateroidea</taxon>
        <taxon>Lampyridae</taxon>
        <taxon>Lampyrinae</taxon>
        <taxon>Photinus</taxon>
    </lineage>
</organism>
<evidence type="ECO:0000256" key="1">
    <source>
        <dbReference type="ARBA" id="ARBA00005679"/>
    </source>
</evidence>